<evidence type="ECO:0000256" key="1">
    <source>
        <dbReference type="ARBA" id="ARBA00009437"/>
    </source>
</evidence>
<dbReference type="FunFam" id="1.10.10.10:FF:000001">
    <property type="entry name" value="LysR family transcriptional regulator"/>
    <property type="match status" value="1"/>
</dbReference>
<dbReference type="InterPro" id="IPR036390">
    <property type="entry name" value="WH_DNA-bd_sf"/>
</dbReference>
<dbReference type="SUPFAM" id="SSF53850">
    <property type="entry name" value="Periplasmic binding protein-like II"/>
    <property type="match status" value="1"/>
</dbReference>
<dbReference type="PROSITE" id="PS50931">
    <property type="entry name" value="HTH_LYSR"/>
    <property type="match status" value="1"/>
</dbReference>
<dbReference type="SUPFAM" id="SSF46785">
    <property type="entry name" value="Winged helix' DNA-binding domain"/>
    <property type="match status" value="1"/>
</dbReference>
<name>A0A0A2WVY7_THEFI</name>
<reference evidence="7 8" key="1">
    <citation type="journal article" date="2015" name="Genome Announc.">
        <title>Draft Genome Sequence of the Thermophile Thermus filiformis ATCC 43280, Producer of Carotenoid-(Di)glucoside-Branched Fatty Acid (Di)esters and Source of Hyperthermostable Enzymes of Biotechnological Interest.</title>
        <authorList>
            <person name="Mandelli F."/>
            <person name="Oliveira Ramires B."/>
            <person name="Couger M.B."/>
            <person name="Paixao D.A."/>
            <person name="Camilo C.M."/>
            <person name="Polikarpov I."/>
            <person name="Prade R."/>
            <person name="Riano-Pachon D.M."/>
            <person name="Squina F.M."/>
        </authorList>
    </citation>
    <scope>NUCLEOTIDE SEQUENCE [LARGE SCALE GENOMIC DNA]</scope>
    <source>
        <strain evidence="7 8">ATCC 43280</strain>
    </source>
</reference>
<dbReference type="PATRIC" id="fig|276.5.peg.181"/>
<keyword evidence="3" id="KW-0238">DNA-binding</keyword>
<dbReference type="PANTHER" id="PTHR30346:SF26">
    <property type="entry name" value="HYDROGEN PEROXIDE-INDUCIBLE GENES ACTIVATOR"/>
    <property type="match status" value="1"/>
</dbReference>
<gene>
    <name evidence="7" type="ORF">THFILI_07680</name>
</gene>
<dbReference type="Pfam" id="PF03466">
    <property type="entry name" value="LysR_substrate"/>
    <property type="match status" value="1"/>
</dbReference>
<comment type="caution">
    <text evidence="7">The sequence shown here is derived from an EMBL/GenBank/DDBJ whole genome shotgun (WGS) entry which is preliminary data.</text>
</comment>
<dbReference type="Gene3D" id="1.10.10.10">
    <property type="entry name" value="Winged helix-like DNA-binding domain superfamily/Winged helix DNA-binding domain"/>
    <property type="match status" value="1"/>
</dbReference>
<dbReference type="InterPro" id="IPR005119">
    <property type="entry name" value="LysR_subst-bd"/>
</dbReference>
<accession>A0A0A2WVY7</accession>
<evidence type="ECO:0000256" key="5">
    <source>
        <dbReference type="ARBA" id="ARBA00023163"/>
    </source>
</evidence>
<dbReference type="RefSeq" id="WP_038060651.1">
    <property type="nucleotide sequence ID" value="NZ_JPSL02000039.1"/>
</dbReference>
<evidence type="ECO:0000256" key="4">
    <source>
        <dbReference type="ARBA" id="ARBA00023159"/>
    </source>
</evidence>
<dbReference type="Pfam" id="PF00126">
    <property type="entry name" value="HTH_1"/>
    <property type="match status" value="1"/>
</dbReference>
<sequence length="299" mass="33138">MTLDQLRCLVALDEHRNFTRAAEAVYLSQPALSLQIAKLERELGAVLFDRKSRPLKPTEVGEAVIAHARRVLALVEEMKALVQGEGYQGPFRLGVIPTVGPYLLPRLLPAFSHLFPGVRLEAVELLTPEILKGLQEGRLDAGLIASWEEEQGLSLVPLFQEPFYLYISPQHPLYAKEAIAPLEVRASEAWVLAEGHCFREQVLSVCQPELMDTRPYAFQGGHLDTLVRLVDGVGGLTFLPQMAAQALPEEAKRHLRPFLPPAPSRTVYLVEREGSAKRFLSSRLAQLLKAWTLGSPGSP</sequence>
<keyword evidence="2" id="KW-0805">Transcription regulation</keyword>
<keyword evidence="4" id="KW-0010">Activator</keyword>
<dbReference type="EMBL" id="JPSL02000039">
    <property type="protein sequence ID" value="KGQ22957.1"/>
    <property type="molecule type" value="Genomic_DNA"/>
</dbReference>
<dbReference type="Proteomes" id="UP000030364">
    <property type="component" value="Unassembled WGS sequence"/>
</dbReference>
<evidence type="ECO:0000313" key="8">
    <source>
        <dbReference type="Proteomes" id="UP000030364"/>
    </source>
</evidence>
<organism evidence="7 8">
    <name type="scientific">Thermus filiformis</name>
    <dbReference type="NCBI Taxonomy" id="276"/>
    <lineage>
        <taxon>Bacteria</taxon>
        <taxon>Thermotogati</taxon>
        <taxon>Deinococcota</taxon>
        <taxon>Deinococci</taxon>
        <taxon>Thermales</taxon>
        <taxon>Thermaceae</taxon>
        <taxon>Thermus</taxon>
    </lineage>
</organism>
<evidence type="ECO:0000313" key="7">
    <source>
        <dbReference type="EMBL" id="KGQ22957.1"/>
    </source>
</evidence>
<dbReference type="InterPro" id="IPR000847">
    <property type="entry name" value="LysR_HTH_N"/>
</dbReference>
<evidence type="ECO:0000259" key="6">
    <source>
        <dbReference type="PROSITE" id="PS50931"/>
    </source>
</evidence>
<dbReference type="PRINTS" id="PR00039">
    <property type="entry name" value="HTHLYSR"/>
</dbReference>
<dbReference type="GO" id="GO:0003677">
    <property type="term" value="F:DNA binding"/>
    <property type="evidence" value="ECO:0007669"/>
    <property type="project" value="UniProtKB-KW"/>
</dbReference>
<dbReference type="Gene3D" id="3.40.190.10">
    <property type="entry name" value="Periplasmic binding protein-like II"/>
    <property type="match status" value="2"/>
</dbReference>
<dbReference type="GO" id="GO:0003700">
    <property type="term" value="F:DNA-binding transcription factor activity"/>
    <property type="evidence" value="ECO:0007669"/>
    <property type="project" value="InterPro"/>
</dbReference>
<feature type="domain" description="HTH lysR-type" evidence="6">
    <location>
        <begin position="1"/>
        <end position="58"/>
    </location>
</feature>
<keyword evidence="5" id="KW-0804">Transcription</keyword>
<keyword evidence="8" id="KW-1185">Reference proteome</keyword>
<comment type="similarity">
    <text evidence="1">Belongs to the LysR transcriptional regulatory family.</text>
</comment>
<protein>
    <submittedName>
        <fullName evidence="7">LysR family transcriptional regulator</fullName>
    </submittedName>
</protein>
<dbReference type="CDD" id="cd08411">
    <property type="entry name" value="PBP2_OxyR"/>
    <property type="match status" value="1"/>
</dbReference>
<dbReference type="GO" id="GO:0032993">
    <property type="term" value="C:protein-DNA complex"/>
    <property type="evidence" value="ECO:0007669"/>
    <property type="project" value="TreeGrafter"/>
</dbReference>
<dbReference type="STRING" id="276.THFILI_07680"/>
<dbReference type="PANTHER" id="PTHR30346">
    <property type="entry name" value="TRANSCRIPTIONAL DUAL REGULATOR HCAR-RELATED"/>
    <property type="match status" value="1"/>
</dbReference>
<dbReference type="AlphaFoldDB" id="A0A0A2WVY7"/>
<dbReference type="OrthoDB" id="9803735at2"/>
<dbReference type="InterPro" id="IPR036388">
    <property type="entry name" value="WH-like_DNA-bd_sf"/>
</dbReference>
<evidence type="ECO:0000256" key="2">
    <source>
        <dbReference type="ARBA" id="ARBA00023015"/>
    </source>
</evidence>
<evidence type="ECO:0000256" key="3">
    <source>
        <dbReference type="ARBA" id="ARBA00023125"/>
    </source>
</evidence>
<proteinExistence type="inferred from homology"/>